<evidence type="ECO:0000313" key="3">
    <source>
        <dbReference type="EMBL" id="KAK9511497.1"/>
    </source>
</evidence>
<dbReference type="Gene3D" id="2.120.10.80">
    <property type="entry name" value="Kelch-type beta propeller"/>
    <property type="match status" value="2"/>
</dbReference>
<sequence length="398" mass="45684">MELSEYQHTDAIFRRVGHITVPYRHFIIVWGGFVGEKLGSVSVISSYCPPDQLWFYNCLTDVWTLRQSSGEVPGGSSGSTAIVHEDQLYIFGGIEETGDGGWMYNNKLYRLDLRTLTWRRLVGVGRQPQRCDKSVGWYYKQRLYFFGGYGMRPSDPPSDYHYVIDNSESDRGWNNQFVCYDLVTNSWIKPKSHGTPPTPRAAHSADINGHFVYIFGGRTGEMRNNEMYCLDMDTMTWSHNLTGDVIGLVPTGRSWHTFNFVSPNKAALYGGLLKYGSPAMDFWECTIDGNQRVHWYQREKSTEPLCWHQAAFCSYTGDLVIVGGVSTSPYEMGEEDHVDSMVVISYQPKSLFRLSLDVILQSELIRYTPKFLERYFPKTLIQLILTRSSQKKVIQEEF</sequence>
<keyword evidence="1" id="KW-0880">Kelch repeat</keyword>
<dbReference type="EMBL" id="JAPXFL010000001">
    <property type="protein sequence ID" value="KAK9511497.1"/>
    <property type="molecule type" value="Genomic_DNA"/>
</dbReference>
<evidence type="ECO:0000256" key="2">
    <source>
        <dbReference type="ARBA" id="ARBA00022737"/>
    </source>
</evidence>
<protein>
    <recommendedName>
        <fullName evidence="5">Kelch domain-containing protein 2</fullName>
    </recommendedName>
</protein>
<dbReference type="InterPro" id="IPR015915">
    <property type="entry name" value="Kelch-typ_b-propeller"/>
</dbReference>
<dbReference type="PANTHER" id="PTHR46228:SF2">
    <property type="entry name" value="KELCH REPEAT PROTEIN (AFU_ORTHOLOGUE AFUA_4G14350)"/>
    <property type="match status" value="1"/>
</dbReference>
<organism evidence="3 4">
    <name type="scientific">Rhynocoris fuscipes</name>
    <dbReference type="NCBI Taxonomy" id="488301"/>
    <lineage>
        <taxon>Eukaryota</taxon>
        <taxon>Metazoa</taxon>
        <taxon>Ecdysozoa</taxon>
        <taxon>Arthropoda</taxon>
        <taxon>Hexapoda</taxon>
        <taxon>Insecta</taxon>
        <taxon>Pterygota</taxon>
        <taxon>Neoptera</taxon>
        <taxon>Paraneoptera</taxon>
        <taxon>Hemiptera</taxon>
        <taxon>Heteroptera</taxon>
        <taxon>Panheteroptera</taxon>
        <taxon>Cimicomorpha</taxon>
        <taxon>Reduviidae</taxon>
        <taxon>Harpactorinae</taxon>
        <taxon>Harpactorini</taxon>
        <taxon>Rhynocoris</taxon>
    </lineage>
</organism>
<dbReference type="Proteomes" id="UP001461498">
    <property type="component" value="Unassembled WGS sequence"/>
</dbReference>
<dbReference type="Pfam" id="PF24681">
    <property type="entry name" value="Kelch_KLHDC2_KLHL20_DRC7"/>
    <property type="match status" value="1"/>
</dbReference>
<accession>A0AAW1DR38</accession>
<name>A0AAW1DR38_9HEMI</name>
<evidence type="ECO:0000313" key="4">
    <source>
        <dbReference type="Proteomes" id="UP001461498"/>
    </source>
</evidence>
<dbReference type="SUPFAM" id="SSF117281">
    <property type="entry name" value="Kelch motif"/>
    <property type="match status" value="1"/>
</dbReference>
<reference evidence="3 4" key="1">
    <citation type="submission" date="2022-12" db="EMBL/GenBank/DDBJ databases">
        <title>Chromosome-level genome assembly of true bugs.</title>
        <authorList>
            <person name="Ma L."/>
            <person name="Li H."/>
        </authorList>
    </citation>
    <scope>NUCLEOTIDE SEQUENCE [LARGE SCALE GENOMIC DNA]</scope>
    <source>
        <strain evidence="3">Lab_2022b</strain>
    </source>
</reference>
<keyword evidence="2" id="KW-0677">Repeat</keyword>
<dbReference type="PANTHER" id="PTHR46228">
    <property type="entry name" value="KELCH DOMAIN-CONTAINING PROTEIN"/>
    <property type="match status" value="1"/>
</dbReference>
<evidence type="ECO:0008006" key="5">
    <source>
        <dbReference type="Google" id="ProtNLM"/>
    </source>
</evidence>
<gene>
    <name evidence="3" type="ORF">O3M35_000139</name>
</gene>
<comment type="caution">
    <text evidence="3">The sequence shown here is derived from an EMBL/GenBank/DDBJ whole genome shotgun (WGS) entry which is preliminary data.</text>
</comment>
<proteinExistence type="predicted"/>
<keyword evidence="4" id="KW-1185">Reference proteome</keyword>
<dbReference type="AlphaFoldDB" id="A0AAW1DR38"/>
<evidence type="ECO:0000256" key="1">
    <source>
        <dbReference type="ARBA" id="ARBA00022441"/>
    </source>
</evidence>